<dbReference type="PANTHER" id="PTHR36987">
    <property type="entry name" value="NADH DEHYDROGENASE [UBIQUINONE] 1 BETA SUBCOMPLEX SUBUNIT 2-LIKE"/>
    <property type="match status" value="1"/>
</dbReference>
<dbReference type="Proteomes" id="UP000324748">
    <property type="component" value="Unassembled WGS sequence"/>
</dbReference>
<dbReference type="EMBL" id="VDEP01000143">
    <property type="protein sequence ID" value="KAA1128230.1"/>
    <property type="molecule type" value="Genomic_DNA"/>
</dbReference>
<feature type="compositionally biased region" description="Basic residues" evidence="1">
    <location>
        <begin position="39"/>
        <end position="50"/>
    </location>
</feature>
<dbReference type="InterPro" id="IPR044980">
    <property type="entry name" value="NDUFB2_plant/fungi"/>
</dbReference>
<feature type="region of interest" description="Disordered" evidence="1">
    <location>
        <begin position="30"/>
        <end position="63"/>
    </location>
</feature>
<name>A0A5B0PU01_PUCGR</name>
<reference evidence="4 5" key="1">
    <citation type="submission" date="2019-05" db="EMBL/GenBank/DDBJ databases">
        <title>Emergence of the Ug99 lineage of the wheat stem rust pathogen through somatic hybridization.</title>
        <authorList>
            <person name="Li F."/>
            <person name="Upadhyaya N.M."/>
            <person name="Sperschneider J."/>
            <person name="Matny O."/>
            <person name="Nguyen-Phuc H."/>
            <person name="Mago R."/>
            <person name="Raley C."/>
            <person name="Miller M.E."/>
            <person name="Silverstein K.A.T."/>
            <person name="Henningsen E."/>
            <person name="Hirsch C.D."/>
            <person name="Visser B."/>
            <person name="Pretorius Z.A."/>
            <person name="Steffenson B.J."/>
            <person name="Schwessinger B."/>
            <person name="Dodds P.N."/>
            <person name="Figueroa M."/>
        </authorList>
    </citation>
    <scope>NUCLEOTIDE SEQUENCE [LARGE SCALE GENOMIC DNA]</scope>
    <source>
        <strain evidence="2">21-0</strain>
        <strain evidence="3 5">Ug99</strain>
    </source>
</reference>
<evidence type="ECO:0000313" key="4">
    <source>
        <dbReference type="Proteomes" id="UP000324748"/>
    </source>
</evidence>
<evidence type="ECO:0000313" key="5">
    <source>
        <dbReference type="Proteomes" id="UP000325313"/>
    </source>
</evidence>
<sequence length="137" mass="15598">MPARTSNLKRRPCAVCAPFLILTKGFLPASPSPTTPEPHHHHHHHHHQISKHPTTSSSDMVNPRRPFSSSAYGGFNPPMPTLWQKTASKLLGGTMWFFMFYRIREDGQQVFLGRHPWDHGAHGDKLIQAHDSEDKKH</sequence>
<dbReference type="OrthoDB" id="531564at2759"/>
<dbReference type="PANTHER" id="PTHR36987:SF1">
    <property type="entry name" value="NADH DEHYDROGENASE [UBIQUINONE] 1 BETA SUBCOMPLEX SUBUNIT 2"/>
    <property type="match status" value="1"/>
</dbReference>
<dbReference type="GO" id="GO:0005743">
    <property type="term" value="C:mitochondrial inner membrane"/>
    <property type="evidence" value="ECO:0007669"/>
    <property type="project" value="InterPro"/>
</dbReference>
<dbReference type="EMBL" id="VSWC01000041">
    <property type="protein sequence ID" value="KAA1104104.1"/>
    <property type="molecule type" value="Genomic_DNA"/>
</dbReference>
<protein>
    <recommendedName>
        <fullName evidence="6">NADH dehydrogenase [ubiquinone] 1 beta subcomplex subunit 2</fullName>
    </recommendedName>
</protein>
<keyword evidence="4" id="KW-1185">Reference proteome</keyword>
<evidence type="ECO:0000313" key="3">
    <source>
        <dbReference type="EMBL" id="KAA1128230.1"/>
    </source>
</evidence>
<feature type="compositionally biased region" description="Polar residues" evidence="1">
    <location>
        <begin position="51"/>
        <end position="60"/>
    </location>
</feature>
<gene>
    <name evidence="2" type="ORF">PGT21_010893</name>
    <name evidence="3" type="ORF">PGTUg99_011319</name>
</gene>
<proteinExistence type="predicted"/>
<organism evidence="2 4">
    <name type="scientific">Puccinia graminis f. sp. tritici</name>
    <dbReference type="NCBI Taxonomy" id="56615"/>
    <lineage>
        <taxon>Eukaryota</taxon>
        <taxon>Fungi</taxon>
        <taxon>Dikarya</taxon>
        <taxon>Basidiomycota</taxon>
        <taxon>Pucciniomycotina</taxon>
        <taxon>Pucciniomycetes</taxon>
        <taxon>Pucciniales</taxon>
        <taxon>Pucciniaceae</taxon>
        <taxon>Puccinia</taxon>
    </lineage>
</organism>
<evidence type="ECO:0000313" key="2">
    <source>
        <dbReference type="EMBL" id="KAA1104104.1"/>
    </source>
</evidence>
<accession>A0A5B0PU01</accession>
<comment type="caution">
    <text evidence="2">The sequence shown here is derived from an EMBL/GenBank/DDBJ whole genome shotgun (WGS) entry which is preliminary data.</text>
</comment>
<evidence type="ECO:0008006" key="6">
    <source>
        <dbReference type="Google" id="ProtNLM"/>
    </source>
</evidence>
<evidence type="ECO:0000256" key="1">
    <source>
        <dbReference type="SAM" id="MobiDB-lite"/>
    </source>
</evidence>
<dbReference type="GO" id="GO:0045271">
    <property type="term" value="C:respiratory chain complex I"/>
    <property type="evidence" value="ECO:0007669"/>
    <property type="project" value="InterPro"/>
</dbReference>
<dbReference type="AlphaFoldDB" id="A0A5B0PU01"/>
<dbReference type="Proteomes" id="UP000325313">
    <property type="component" value="Unassembled WGS sequence"/>
</dbReference>